<protein>
    <submittedName>
        <fullName evidence="1">Uncharacterized protein</fullName>
    </submittedName>
</protein>
<evidence type="ECO:0000313" key="1">
    <source>
        <dbReference type="EnsemblPlants" id="MELO3C029022.2.1"/>
    </source>
</evidence>
<dbReference type="EnsemblPlants" id="MELO3C029022.2.1">
    <property type="protein sequence ID" value="MELO3C029022.2.1"/>
    <property type="gene ID" value="MELO3C029022.2"/>
</dbReference>
<dbReference type="Gramene" id="MELO3C029022.2.1">
    <property type="protein sequence ID" value="MELO3C029022.2.1"/>
    <property type="gene ID" value="MELO3C029022.2"/>
</dbReference>
<dbReference type="AlphaFoldDB" id="A0A9I9E5D8"/>
<reference evidence="1" key="1">
    <citation type="submission" date="2023-03" db="UniProtKB">
        <authorList>
            <consortium name="EnsemblPlants"/>
        </authorList>
    </citation>
    <scope>IDENTIFICATION</scope>
</reference>
<name>A0A9I9E5D8_CUCME</name>
<accession>A0A9I9E5D8</accession>
<sequence>MNNLFMVQPLNRNPSRTIKRVGPFVQVPKTPLKEIPSRDIKPNRDRHLKVATFGRSYTSFRSVRTAQVMFAPRNTRMSTYTCHSSRLAHGHQDQPLLTSKTSSRLACRSQPKRHNTSLEVLVFPCLGPRIYSSGDDRANQYQIQTSKKDIPNSILQNYASLTMFLDDKCPYLYGAP</sequence>
<organism evidence="1">
    <name type="scientific">Cucumis melo</name>
    <name type="common">Muskmelon</name>
    <dbReference type="NCBI Taxonomy" id="3656"/>
    <lineage>
        <taxon>Eukaryota</taxon>
        <taxon>Viridiplantae</taxon>
        <taxon>Streptophyta</taxon>
        <taxon>Embryophyta</taxon>
        <taxon>Tracheophyta</taxon>
        <taxon>Spermatophyta</taxon>
        <taxon>Magnoliopsida</taxon>
        <taxon>eudicotyledons</taxon>
        <taxon>Gunneridae</taxon>
        <taxon>Pentapetalae</taxon>
        <taxon>rosids</taxon>
        <taxon>fabids</taxon>
        <taxon>Cucurbitales</taxon>
        <taxon>Cucurbitaceae</taxon>
        <taxon>Benincaseae</taxon>
        <taxon>Cucumis</taxon>
    </lineage>
</organism>
<proteinExistence type="predicted"/>